<keyword evidence="7 9" id="KW-1133">Transmembrane helix</keyword>
<evidence type="ECO:0000256" key="2">
    <source>
        <dbReference type="ARBA" id="ARBA00010212"/>
    </source>
</evidence>
<dbReference type="InterPro" id="IPR050291">
    <property type="entry name" value="CDF_Transporter"/>
</dbReference>
<evidence type="ECO:0000256" key="7">
    <source>
        <dbReference type="ARBA" id="ARBA00022989"/>
    </source>
</evidence>
<dbReference type="RefSeq" id="WP_091639918.1">
    <property type="nucleotide sequence ID" value="NZ_FOEG01000001.1"/>
</dbReference>
<keyword evidence="8 9" id="KW-0472">Membrane</keyword>
<feature type="domain" description="Cation efflux protein cytoplasmic" evidence="11">
    <location>
        <begin position="221"/>
        <end position="297"/>
    </location>
</feature>
<accession>A0A1H8QP69</accession>
<feature type="transmembrane region" description="Helical" evidence="9">
    <location>
        <begin position="89"/>
        <end position="110"/>
    </location>
</feature>
<gene>
    <name evidence="12" type="ORF">SAMN04488052_101687</name>
</gene>
<evidence type="ECO:0000256" key="6">
    <source>
        <dbReference type="ARBA" id="ARBA00022906"/>
    </source>
</evidence>
<dbReference type="NCBIfam" id="TIGR01297">
    <property type="entry name" value="CDF"/>
    <property type="match status" value="1"/>
</dbReference>
<dbReference type="OrthoDB" id="9806522at2"/>
<evidence type="ECO:0000313" key="12">
    <source>
        <dbReference type="EMBL" id="SEO55836.1"/>
    </source>
</evidence>
<dbReference type="InterPro" id="IPR002524">
    <property type="entry name" value="Cation_efflux"/>
</dbReference>
<dbReference type="Gene3D" id="1.20.1510.10">
    <property type="entry name" value="Cation efflux protein transmembrane domain"/>
    <property type="match status" value="1"/>
</dbReference>
<keyword evidence="13" id="KW-1185">Reference proteome</keyword>
<dbReference type="GO" id="GO:0016020">
    <property type="term" value="C:membrane"/>
    <property type="evidence" value="ECO:0007669"/>
    <property type="project" value="UniProtKB-SubCell"/>
</dbReference>
<dbReference type="InterPro" id="IPR036837">
    <property type="entry name" value="Cation_efflux_CTD_sf"/>
</dbReference>
<feature type="transmembrane region" description="Helical" evidence="9">
    <location>
        <begin position="122"/>
        <end position="145"/>
    </location>
</feature>
<keyword evidence="6" id="KW-0864">Zinc transport</keyword>
<dbReference type="InterPro" id="IPR027470">
    <property type="entry name" value="Cation_efflux_CTD"/>
</dbReference>
<dbReference type="PANTHER" id="PTHR43840">
    <property type="entry name" value="MITOCHONDRIAL METAL TRANSPORTER 1-RELATED"/>
    <property type="match status" value="1"/>
</dbReference>
<dbReference type="Pfam" id="PF01545">
    <property type="entry name" value="Cation_efflux"/>
    <property type="match status" value="1"/>
</dbReference>
<dbReference type="PANTHER" id="PTHR43840:SF15">
    <property type="entry name" value="MITOCHONDRIAL METAL TRANSPORTER 1-RELATED"/>
    <property type="match status" value="1"/>
</dbReference>
<keyword evidence="6" id="KW-0862">Zinc</keyword>
<name>A0A1H8QP69_9GAMM</name>
<dbReference type="SUPFAM" id="SSF161111">
    <property type="entry name" value="Cation efflux protein transmembrane domain-like"/>
    <property type="match status" value="1"/>
</dbReference>
<comment type="similarity">
    <text evidence="2">Belongs to the cation diffusion facilitator (CDF) transporter (TC 2.A.4) family. FieF subfamily.</text>
</comment>
<dbReference type="InterPro" id="IPR058533">
    <property type="entry name" value="Cation_efflux_TM"/>
</dbReference>
<reference evidence="12 13" key="1">
    <citation type="submission" date="2016-10" db="EMBL/GenBank/DDBJ databases">
        <authorList>
            <person name="de Groot N.N."/>
        </authorList>
    </citation>
    <scope>NUCLEOTIDE SEQUENCE [LARGE SCALE GENOMIC DNA]</scope>
    <source>
        <strain evidence="12 13">CGMCC 1.6291</strain>
    </source>
</reference>
<keyword evidence="4" id="KW-0410">Iron transport</keyword>
<keyword evidence="4" id="KW-0408">Iron</keyword>
<dbReference type="EMBL" id="FOEG01000001">
    <property type="protein sequence ID" value="SEO55836.1"/>
    <property type="molecule type" value="Genomic_DNA"/>
</dbReference>
<comment type="subcellular location">
    <subcellularLocation>
        <location evidence="1">Membrane</location>
        <topology evidence="1">Multi-pass membrane protein</topology>
    </subcellularLocation>
</comment>
<keyword evidence="5 9" id="KW-0812">Transmembrane</keyword>
<evidence type="ECO:0000313" key="13">
    <source>
        <dbReference type="Proteomes" id="UP000199657"/>
    </source>
</evidence>
<dbReference type="FunFam" id="1.20.1510.10:FF:000006">
    <property type="entry name" value="Divalent cation efflux transporter"/>
    <property type="match status" value="1"/>
</dbReference>
<dbReference type="Gene3D" id="3.30.70.1350">
    <property type="entry name" value="Cation efflux protein, cytoplasmic domain"/>
    <property type="match status" value="1"/>
</dbReference>
<keyword evidence="6" id="KW-0406">Ion transport</keyword>
<evidence type="ECO:0000256" key="3">
    <source>
        <dbReference type="ARBA" id="ARBA00022448"/>
    </source>
</evidence>
<dbReference type="InterPro" id="IPR027469">
    <property type="entry name" value="Cation_efflux_TMD_sf"/>
</dbReference>
<keyword evidence="3" id="KW-0813">Transport</keyword>
<evidence type="ECO:0000256" key="1">
    <source>
        <dbReference type="ARBA" id="ARBA00004141"/>
    </source>
</evidence>
<proteinExistence type="inferred from homology"/>
<dbReference type="STRING" id="406100.SAMN04488052_101687"/>
<dbReference type="AlphaFoldDB" id="A0A1H8QP69"/>
<dbReference type="GO" id="GO:0006829">
    <property type="term" value="P:zinc ion transport"/>
    <property type="evidence" value="ECO:0007669"/>
    <property type="project" value="UniProtKB-KW"/>
</dbReference>
<organism evidence="12 13">
    <name type="scientific">Aquisalimonas asiatica</name>
    <dbReference type="NCBI Taxonomy" id="406100"/>
    <lineage>
        <taxon>Bacteria</taxon>
        <taxon>Pseudomonadati</taxon>
        <taxon>Pseudomonadota</taxon>
        <taxon>Gammaproteobacteria</taxon>
        <taxon>Chromatiales</taxon>
        <taxon>Ectothiorhodospiraceae</taxon>
        <taxon>Aquisalimonas</taxon>
    </lineage>
</organism>
<evidence type="ECO:0000256" key="9">
    <source>
        <dbReference type="SAM" id="Phobius"/>
    </source>
</evidence>
<sequence>MSGTADTSNETHDAGAKQRVTLIGGAINLVLGLGKIVVGFIGQSQALIVDGIHSLSDLVSDGIVLLACSYGSRDADGDHPYGHGRIETVASAGVGAMLLLVAGGFIYDAIQRLLIDPDALLVPGWLALSVACASIVIKEGLYHYTRVVAKQARSRLLEVNAWHHRSDALSSLVVVGGIAGVLMGLPWLDAVAAIIVAIMLAHVGLQFAWQSLRELVDTALTPEEIADIESVVRDIDGVRDVHGLRTRRMGQDALADLHVVVDPRLSVSEGHRISEEVHDRLMRDIRDVNDVLVHIEHEDPVFDEATFELPLRRDVERDLNDCWADMPAARSIERMDLHYMEGALEVEIHLPWQPDRDPAAIRRELDALARQAESLGYVSTCRIHFVGR</sequence>
<dbReference type="SUPFAM" id="SSF160240">
    <property type="entry name" value="Cation efflux protein cytoplasmic domain-like"/>
    <property type="match status" value="1"/>
</dbReference>
<evidence type="ECO:0000256" key="4">
    <source>
        <dbReference type="ARBA" id="ARBA00022496"/>
    </source>
</evidence>
<feature type="transmembrane region" description="Helical" evidence="9">
    <location>
        <begin position="166"/>
        <end position="185"/>
    </location>
</feature>
<dbReference type="Proteomes" id="UP000199657">
    <property type="component" value="Unassembled WGS sequence"/>
</dbReference>
<dbReference type="GO" id="GO:0006826">
    <property type="term" value="P:iron ion transport"/>
    <property type="evidence" value="ECO:0007669"/>
    <property type="project" value="UniProtKB-KW"/>
</dbReference>
<dbReference type="GO" id="GO:0008324">
    <property type="term" value="F:monoatomic cation transmembrane transporter activity"/>
    <property type="evidence" value="ECO:0007669"/>
    <property type="project" value="InterPro"/>
</dbReference>
<evidence type="ECO:0000256" key="8">
    <source>
        <dbReference type="ARBA" id="ARBA00023136"/>
    </source>
</evidence>
<evidence type="ECO:0000259" key="11">
    <source>
        <dbReference type="Pfam" id="PF16916"/>
    </source>
</evidence>
<protein>
    <submittedName>
        <fullName evidence="12">Cation diffusion facilitator family transporter</fullName>
    </submittedName>
</protein>
<feature type="domain" description="Cation efflux protein transmembrane" evidence="10">
    <location>
        <begin position="23"/>
        <end position="216"/>
    </location>
</feature>
<evidence type="ECO:0000259" key="10">
    <source>
        <dbReference type="Pfam" id="PF01545"/>
    </source>
</evidence>
<evidence type="ECO:0000256" key="5">
    <source>
        <dbReference type="ARBA" id="ARBA00022692"/>
    </source>
</evidence>
<dbReference type="Pfam" id="PF16916">
    <property type="entry name" value="ZT_dimer"/>
    <property type="match status" value="1"/>
</dbReference>